<reference evidence="1 2" key="1">
    <citation type="submission" date="2019-02" db="EMBL/GenBank/DDBJ databases">
        <title>Deep-cultivation of Planctomycetes and their phenomic and genomic characterization uncovers novel biology.</title>
        <authorList>
            <person name="Wiegand S."/>
            <person name="Jogler M."/>
            <person name="Boedeker C."/>
            <person name="Pinto D."/>
            <person name="Vollmers J."/>
            <person name="Rivas-Marin E."/>
            <person name="Kohn T."/>
            <person name="Peeters S.H."/>
            <person name="Heuer A."/>
            <person name="Rast P."/>
            <person name="Oberbeckmann S."/>
            <person name="Bunk B."/>
            <person name="Jeske O."/>
            <person name="Meyerdierks A."/>
            <person name="Storesund J.E."/>
            <person name="Kallscheuer N."/>
            <person name="Luecker S."/>
            <person name="Lage O.M."/>
            <person name="Pohl T."/>
            <person name="Merkel B.J."/>
            <person name="Hornburger P."/>
            <person name="Mueller R.-W."/>
            <person name="Bruemmer F."/>
            <person name="Labrenz M."/>
            <person name="Spormann A.M."/>
            <person name="Op den Camp H."/>
            <person name="Overmann J."/>
            <person name="Amann R."/>
            <person name="Jetten M.S.M."/>
            <person name="Mascher T."/>
            <person name="Medema M.H."/>
            <person name="Devos D.P."/>
            <person name="Kaster A.-K."/>
            <person name="Ovreas L."/>
            <person name="Rohde M."/>
            <person name="Galperin M.Y."/>
            <person name="Jogler C."/>
        </authorList>
    </citation>
    <scope>NUCLEOTIDE SEQUENCE [LARGE SCALE GENOMIC DNA]</scope>
    <source>
        <strain evidence="1 2">HG15A2</strain>
    </source>
</reference>
<protein>
    <submittedName>
        <fullName evidence="1">IS66 Orf2 like protein</fullName>
    </submittedName>
</protein>
<organism evidence="1 2">
    <name type="scientific">Adhaeretor mobilis</name>
    <dbReference type="NCBI Taxonomy" id="1930276"/>
    <lineage>
        <taxon>Bacteria</taxon>
        <taxon>Pseudomonadati</taxon>
        <taxon>Planctomycetota</taxon>
        <taxon>Planctomycetia</taxon>
        <taxon>Pirellulales</taxon>
        <taxon>Lacipirellulaceae</taxon>
        <taxon>Adhaeretor</taxon>
    </lineage>
</organism>
<evidence type="ECO:0000313" key="2">
    <source>
        <dbReference type="Proteomes" id="UP000319852"/>
    </source>
</evidence>
<dbReference type="NCBIfam" id="NF033819">
    <property type="entry name" value="IS66_TnpB"/>
    <property type="match status" value="1"/>
</dbReference>
<name>A0A517N161_9BACT</name>
<dbReference type="KEGG" id="amob:HG15A2_42130"/>
<accession>A0A517N161</accession>
<dbReference type="PANTHER" id="PTHR36455:SF1">
    <property type="entry name" value="BLR8292 PROTEIN"/>
    <property type="match status" value="1"/>
</dbReference>
<dbReference type="AlphaFoldDB" id="A0A517N161"/>
<dbReference type="OrthoDB" id="4956084at2"/>
<dbReference type="EMBL" id="CP036263">
    <property type="protein sequence ID" value="QDT00871.1"/>
    <property type="molecule type" value="Genomic_DNA"/>
</dbReference>
<dbReference type="Pfam" id="PF05717">
    <property type="entry name" value="TnpB_IS66"/>
    <property type="match status" value="1"/>
</dbReference>
<dbReference type="PANTHER" id="PTHR36455">
    <property type="match status" value="1"/>
</dbReference>
<dbReference type="InterPro" id="IPR008878">
    <property type="entry name" value="Transposase_IS66_Orf2"/>
</dbReference>
<dbReference type="RefSeq" id="WP_145062650.1">
    <property type="nucleotide sequence ID" value="NZ_CP036263.1"/>
</dbReference>
<keyword evidence="2" id="KW-1185">Reference proteome</keyword>
<gene>
    <name evidence="1" type="ORF">HG15A2_42130</name>
</gene>
<proteinExistence type="predicted"/>
<sequence length="147" mass="16509">MIAANLQDVQVWIATTPVDMRKSFDGLAEVVRSFLGHDPLSGSLFVFRNKGGHLVKVLWWDRDGLAIYYKRLERGEFQFPRTGKPVVEVSCDQLLRLLSGMSVAQRKCVNILENLSCVSCLMLYNGLHDGCHGRTAKRCGCVEAIYC</sequence>
<evidence type="ECO:0000313" key="1">
    <source>
        <dbReference type="EMBL" id="QDT00871.1"/>
    </source>
</evidence>
<dbReference type="Proteomes" id="UP000319852">
    <property type="component" value="Chromosome"/>
</dbReference>